<organism evidence="7 8">
    <name type="scientific">Linnemannia elongata AG-77</name>
    <dbReference type="NCBI Taxonomy" id="1314771"/>
    <lineage>
        <taxon>Eukaryota</taxon>
        <taxon>Fungi</taxon>
        <taxon>Fungi incertae sedis</taxon>
        <taxon>Mucoromycota</taxon>
        <taxon>Mortierellomycotina</taxon>
        <taxon>Mortierellomycetes</taxon>
        <taxon>Mortierellales</taxon>
        <taxon>Mortierellaceae</taxon>
        <taxon>Linnemannia</taxon>
    </lineage>
</organism>
<evidence type="ECO:0000259" key="6">
    <source>
        <dbReference type="Pfam" id="PF23948"/>
    </source>
</evidence>
<feature type="repeat" description="WD" evidence="3">
    <location>
        <begin position="1242"/>
        <end position="1283"/>
    </location>
</feature>
<dbReference type="EMBL" id="KV442069">
    <property type="protein sequence ID" value="OAQ26215.1"/>
    <property type="molecule type" value="Genomic_DNA"/>
</dbReference>
<dbReference type="InterPro" id="IPR036322">
    <property type="entry name" value="WD40_repeat_dom_sf"/>
</dbReference>
<dbReference type="PANTHER" id="PTHR44019:SF8">
    <property type="entry name" value="POC1 CENTRIOLAR PROTEIN HOMOLOG"/>
    <property type="match status" value="1"/>
</dbReference>
<feature type="domain" description="Arm-like repeat" evidence="6">
    <location>
        <begin position="273"/>
        <end position="607"/>
    </location>
</feature>
<dbReference type="STRING" id="1314771.A0A197JM45"/>
<dbReference type="PROSITE" id="PS00678">
    <property type="entry name" value="WD_REPEATS_1"/>
    <property type="match status" value="3"/>
</dbReference>
<feature type="repeat" description="WD" evidence="3">
    <location>
        <begin position="1579"/>
        <end position="1620"/>
    </location>
</feature>
<dbReference type="Pfam" id="PF00400">
    <property type="entry name" value="WD40"/>
    <property type="match status" value="10"/>
</dbReference>
<feature type="repeat" description="WD" evidence="3">
    <location>
        <begin position="1494"/>
        <end position="1535"/>
    </location>
</feature>
<gene>
    <name evidence="7" type="ORF">K457DRAFT_1555302</name>
</gene>
<dbReference type="InterPro" id="IPR007111">
    <property type="entry name" value="NACHT_NTPase"/>
</dbReference>
<dbReference type="InterPro" id="IPR019775">
    <property type="entry name" value="WD40_repeat_CS"/>
</dbReference>
<evidence type="ECO:0000256" key="3">
    <source>
        <dbReference type="PROSITE-ProRule" id="PRU00221"/>
    </source>
</evidence>
<feature type="region of interest" description="Disordered" evidence="4">
    <location>
        <begin position="1"/>
        <end position="28"/>
    </location>
</feature>
<accession>A0A197JM45</accession>
<name>A0A197JM45_9FUNG</name>
<dbReference type="Gene3D" id="3.40.50.300">
    <property type="entry name" value="P-loop containing nucleotide triphosphate hydrolases"/>
    <property type="match status" value="1"/>
</dbReference>
<keyword evidence="1 3" id="KW-0853">WD repeat</keyword>
<dbReference type="PANTHER" id="PTHR44019">
    <property type="entry name" value="WD REPEAT-CONTAINING PROTEIN 55"/>
    <property type="match status" value="1"/>
</dbReference>
<dbReference type="CDD" id="cd00200">
    <property type="entry name" value="WD40"/>
    <property type="match status" value="2"/>
</dbReference>
<protein>
    <submittedName>
        <fullName evidence="7">WD40 repeat-like protein</fullName>
    </submittedName>
</protein>
<evidence type="ECO:0000256" key="1">
    <source>
        <dbReference type="ARBA" id="ARBA00022574"/>
    </source>
</evidence>
<dbReference type="Gene3D" id="2.160.20.80">
    <property type="entry name" value="E3 ubiquitin-protein ligase SopA"/>
    <property type="match status" value="1"/>
</dbReference>
<dbReference type="SMART" id="SM00320">
    <property type="entry name" value="WD40"/>
    <property type="match status" value="13"/>
</dbReference>
<dbReference type="SUPFAM" id="SSF52540">
    <property type="entry name" value="P-loop containing nucleoside triphosphate hydrolases"/>
    <property type="match status" value="1"/>
</dbReference>
<dbReference type="Pfam" id="PF05729">
    <property type="entry name" value="NACHT"/>
    <property type="match status" value="1"/>
</dbReference>
<feature type="region of interest" description="Disordered" evidence="4">
    <location>
        <begin position="86"/>
        <end position="106"/>
    </location>
</feature>
<dbReference type="PROSITE" id="PS50294">
    <property type="entry name" value="WD_REPEATS_REGION"/>
    <property type="match status" value="6"/>
</dbReference>
<dbReference type="Pfam" id="PF23948">
    <property type="entry name" value="ARM_5"/>
    <property type="match status" value="1"/>
</dbReference>
<keyword evidence="8" id="KW-1185">Reference proteome</keyword>
<dbReference type="InterPro" id="IPR015943">
    <property type="entry name" value="WD40/YVTN_repeat-like_dom_sf"/>
</dbReference>
<dbReference type="SUPFAM" id="SSF141571">
    <property type="entry name" value="Pentapeptide repeat-like"/>
    <property type="match status" value="1"/>
</dbReference>
<dbReference type="InterPro" id="IPR056251">
    <property type="entry name" value="Arm_rpt_dom"/>
</dbReference>
<dbReference type="Gene3D" id="2.130.10.10">
    <property type="entry name" value="YVTN repeat-like/Quinoprotein amine dehydrogenase"/>
    <property type="match status" value="4"/>
</dbReference>
<evidence type="ECO:0000313" key="7">
    <source>
        <dbReference type="EMBL" id="OAQ26215.1"/>
    </source>
</evidence>
<dbReference type="PROSITE" id="PS00675">
    <property type="entry name" value="SIGMA54_INTERACT_1"/>
    <property type="match status" value="1"/>
</dbReference>
<sequence length="1842" mass="202565">MSSSSPKSNSYSSSPPSSSAPPKCPEITVGGQHVLTQLEHTATFGRVSSKPGEVPPITLGMAAVQLGPSKLLSPLGHRTTRDVAADVDHRPGDARDARSVSSSRSSKFGFRKRLSRLFRRDPKAKETVPTSAASSAHITPIVTEGRIQSAAPDRKAEPVSSGLHSSAQTYQASSTPLVVQAAQAQPSPAENGTLRLDIFPENVAKPTLKADLPKPHVRVNKTPQLVYCCSVLSKAHGKSPPASDSDEYQNLPLDSKEREWVQHIDPVLQDRYRWLVEQLVKTFADNALKACDVVTEIVLVGPILDRDTYRSLLSCFISEVEQAILLDPYLLQGLVQLVECASAGYLVDDDLVRIATVLSRELSITHIGTSKHALHLTLSLARVLDVMVAGKVKDLDRERDHQPMMQLLDGLKSSDNVVQAYEATYAYEALQYAPDDETPLQVLWRYAKVAAAGAGAVSNIFKLNPEGLLKGIEILQEISAGFVGAVSTGIEVIETLRVGAGGAVRASENKFDFMKKRSWYLALQGTALFIRQGRLSDFNLVVSQAPCRHNANFQWGICRQLGEIAIDPLWDAPVRQQAVDFLGELFKSGADWKLHVDVKRWILTMLVQISEMPDVSTSGRAGALLLDLKKDGIAELAGSFSLSRRFPLPIVSPLLAQVQEISKVEYDLHILRSMRIAEYKQAIYIDPMAKLSLQDKDENLFLLMDKVRNFIAGDSQVMLILGDSGAGKSTFNRHLEHELWQEYKAGDRIPLFVNLPSLERPEKDLVKKQLKIHNFLKDQIRELKLNRQFMLICDGYDESQLKTNLHATNFFNQPGQWDTKLLITCRTQYLGSDYRGRFEPKALDQYALGADDLFQQAVITPFSKEQIESYVEHYVPLEPRTWVKKDYMDKLETISNLMDLARNPFLLILSLEALPALIHGKTDLSRLRVTRVELYDIFVQHWLGVNKRRLENQILSENHRSVLEELLEAEFKLCGIKFQQELAAAIYSYQDGKPVVDYINKHDESSWKGAFFSTDPGTTLLRDASLLSRVGKQYRFLHRSVLEYFFSCSISGPIKEHDEFDPPVISESSATSPSISAHPLSQRNLVADSSVVHFLAERVQLDSAFKEELLAIIVLSKTDDHAAQAAANAITILVKAGVRFNGANLRGIRAPGADMSGGEFDSAQLQEADLTGVNLTKSWIRQVDFTKAQMKRVQFGEMPYLKESDGVYSCAYSPDGTSLAAGHFGGRISIYDASMWATTRTFEGHQKCINSIAYSPTGRQLLSGSEDNTVRLWECESGSCVFVLEGHTDVVWTVAFSPSGKQVASTGKDMTVRLWDVQTGANLSILTGHTAMIRTISYSPDGHTIASAGDDGMLRIFDTQTGQPREVWESQSGDIKRVVYSPGGLEIAIGHGNGELLLYNTNTGKPTRKWEAHGVAITGVSFSPNSRWIATCSYDNTVRVWSAATGSVLSVFTGHSHWVRQVAFSPNGLQLASCSLDKTIRLWDVSSLGTGMNVEGGSDPLTSVLFSPDGRVLFCGTSSGAVRQYDAISGESGRSIVCGDNPVKCLAVSPDGHRIASVGMGDKFAAVWNAGTGQPEFVLHGHTEQVNDLAFSSDNRWIATCSHDETVRLWDARSGILERVPEGHIWTTDCLAFSSDSRRILWANGNGAIQAWDLVSRESRVVVDARRYIERWTISTSLNGLRVASKGFLGGAVDLWDAESGQLQQTLEHDDKVQCFAFSSCGQWIGVGLHRSVWLWNFVTDTLAEGGGGGWKCLVFIRDIFGHVNSIAWKPGTLEFGIGCANGSLQVWGLVETSSSDACSAQLVWRIGNPVLAASDAVFADAVDLSSANRQLLTQRGKGAAA</sequence>
<dbReference type="InterPro" id="IPR050505">
    <property type="entry name" value="WDR55/POC1"/>
</dbReference>
<proteinExistence type="predicted"/>
<dbReference type="Pfam" id="PF00805">
    <property type="entry name" value="Pentapeptide"/>
    <property type="match status" value="1"/>
</dbReference>
<dbReference type="PRINTS" id="PR00320">
    <property type="entry name" value="GPROTEINBRPT"/>
</dbReference>
<dbReference type="PROSITE" id="PS50082">
    <property type="entry name" value="WD_REPEATS_2"/>
    <property type="match status" value="7"/>
</dbReference>
<dbReference type="InterPro" id="IPR020472">
    <property type="entry name" value="WD40_PAC1"/>
</dbReference>
<feature type="repeat" description="WD" evidence="3">
    <location>
        <begin position="1410"/>
        <end position="1451"/>
    </location>
</feature>
<dbReference type="OrthoDB" id="538223at2759"/>
<feature type="repeat" description="WD" evidence="3">
    <location>
        <begin position="1284"/>
        <end position="1325"/>
    </location>
</feature>
<feature type="compositionally biased region" description="Low complexity" evidence="4">
    <location>
        <begin position="1"/>
        <end position="17"/>
    </location>
</feature>
<reference evidence="7 8" key="1">
    <citation type="submission" date="2016-05" db="EMBL/GenBank/DDBJ databases">
        <title>Genome sequencing reveals origins of a unique bacterial endosymbiosis in the earliest lineages of terrestrial Fungi.</title>
        <authorList>
            <consortium name="DOE Joint Genome Institute"/>
            <person name="Uehling J."/>
            <person name="Gryganskyi A."/>
            <person name="Hameed K."/>
            <person name="Tschaplinski T."/>
            <person name="Misztal P."/>
            <person name="Wu S."/>
            <person name="Desiro A."/>
            <person name="Vande Pol N."/>
            <person name="Du Z.-Y."/>
            <person name="Zienkiewicz A."/>
            <person name="Zienkiewicz K."/>
            <person name="Morin E."/>
            <person name="Tisserant E."/>
            <person name="Splivallo R."/>
            <person name="Hainaut M."/>
            <person name="Henrissat B."/>
            <person name="Ohm R."/>
            <person name="Kuo A."/>
            <person name="Yan J."/>
            <person name="Lipzen A."/>
            <person name="Nolan M."/>
            <person name="Labutti K."/>
            <person name="Barry K."/>
            <person name="Goldstein A."/>
            <person name="Labbe J."/>
            <person name="Schadt C."/>
            <person name="Tuskan G."/>
            <person name="Grigoriev I."/>
            <person name="Martin F."/>
            <person name="Vilgalys R."/>
            <person name="Bonito G."/>
        </authorList>
    </citation>
    <scope>NUCLEOTIDE SEQUENCE [LARGE SCALE GENOMIC DNA]</scope>
    <source>
        <strain evidence="7 8">AG-77</strain>
    </source>
</reference>
<evidence type="ECO:0000313" key="8">
    <source>
        <dbReference type="Proteomes" id="UP000078512"/>
    </source>
</evidence>
<feature type="repeat" description="WD" evidence="3">
    <location>
        <begin position="1326"/>
        <end position="1367"/>
    </location>
</feature>
<dbReference type="InterPro" id="IPR001680">
    <property type="entry name" value="WD40_rpt"/>
</dbReference>
<feature type="domain" description="NACHT" evidence="5">
    <location>
        <begin position="717"/>
        <end position="876"/>
    </location>
</feature>
<dbReference type="InterPro" id="IPR027417">
    <property type="entry name" value="P-loop_NTPase"/>
</dbReference>
<evidence type="ECO:0000256" key="4">
    <source>
        <dbReference type="SAM" id="MobiDB-lite"/>
    </source>
</evidence>
<evidence type="ECO:0000256" key="2">
    <source>
        <dbReference type="ARBA" id="ARBA00022737"/>
    </source>
</evidence>
<feature type="compositionally biased region" description="Basic and acidic residues" evidence="4">
    <location>
        <begin position="86"/>
        <end position="98"/>
    </location>
</feature>
<dbReference type="InterPro" id="IPR025662">
    <property type="entry name" value="Sigma_54_int_dom_ATP-bd_1"/>
</dbReference>
<evidence type="ECO:0000259" key="5">
    <source>
        <dbReference type="Pfam" id="PF05729"/>
    </source>
</evidence>
<keyword evidence="2" id="KW-0677">Repeat</keyword>
<dbReference type="InterPro" id="IPR001646">
    <property type="entry name" value="5peptide_repeat"/>
</dbReference>
<dbReference type="SUPFAM" id="SSF50978">
    <property type="entry name" value="WD40 repeat-like"/>
    <property type="match status" value="3"/>
</dbReference>
<dbReference type="Proteomes" id="UP000078512">
    <property type="component" value="Unassembled WGS sequence"/>
</dbReference>
<feature type="repeat" description="WD" evidence="3">
    <location>
        <begin position="1452"/>
        <end position="1487"/>
    </location>
</feature>